<dbReference type="EMBL" id="JAJJHW010002585">
    <property type="protein sequence ID" value="KAH8370944.1"/>
    <property type="molecule type" value="Genomic_DNA"/>
</dbReference>
<sequence>QQPESDVDGGNYAEIDVLNDGDFFYLANLNHYYQEQRLQTLQQLQQHDYCNVPMLPALVSTKSASTSPWHEAAADKPKCRMRLKPLQLLRKPRKWKLKRTLDEIVKCLIIASSEHVYNYDVLW</sequence>
<organism evidence="1 2">
    <name type="scientific">Drosophila rubida</name>
    <dbReference type="NCBI Taxonomy" id="30044"/>
    <lineage>
        <taxon>Eukaryota</taxon>
        <taxon>Metazoa</taxon>
        <taxon>Ecdysozoa</taxon>
        <taxon>Arthropoda</taxon>
        <taxon>Hexapoda</taxon>
        <taxon>Insecta</taxon>
        <taxon>Pterygota</taxon>
        <taxon>Neoptera</taxon>
        <taxon>Endopterygota</taxon>
        <taxon>Diptera</taxon>
        <taxon>Brachycera</taxon>
        <taxon>Muscomorpha</taxon>
        <taxon>Ephydroidea</taxon>
        <taxon>Drosophilidae</taxon>
        <taxon>Drosophila</taxon>
    </lineage>
</organism>
<proteinExistence type="predicted"/>
<comment type="caution">
    <text evidence="1">The sequence shown here is derived from an EMBL/GenBank/DDBJ whole genome shotgun (WGS) entry which is preliminary data.</text>
</comment>
<dbReference type="AlphaFoldDB" id="A0AAD4JZT4"/>
<name>A0AAD4JZT4_9MUSC</name>
<keyword evidence="2" id="KW-1185">Reference proteome</keyword>
<dbReference type="Proteomes" id="UP001200034">
    <property type="component" value="Unassembled WGS sequence"/>
</dbReference>
<protein>
    <submittedName>
        <fullName evidence="1">Uncharacterized protein</fullName>
    </submittedName>
</protein>
<feature type="non-terminal residue" evidence="1">
    <location>
        <position position="1"/>
    </location>
</feature>
<evidence type="ECO:0000313" key="2">
    <source>
        <dbReference type="Proteomes" id="UP001200034"/>
    </source>
</evidence>
<evidence type="ECO:0000313" key="1">
    <source>
        <dbReference type="EMBL" id="KAH8370944.1"/>
    </source>
</evidence>
<reference evidence="1" key="1">
    <citation type="journal article" date="2021" name="Mol. Ecol. Resour.">
        <title>Phylogenomic analyses of the genus Drosophila reveals genomic signals of climate adaptation.</title>
        <authorList>
            <person name="Li F."/>
            <person name="Rane R.V."/>
            <person name="Luria V."/>
            <person name="Xiong Z."/>
            <person name="Chen J."/>
            <person name="Li Z."/>
            <person name="Catullo R.A."/>
            <person name="Griffin P.C."/>
            <person name="Schiffer M."/>
            <person name="Pearce S."/>
            <person name="Lee S.F."/>
            <person name="McElroy K."/>
            <person name="Stocker A."/>
            <person name="Shirriffs J."/>
            <person name="Cockerell F."/>
            <person name="Coppin C."/>
            <person name="Sgro C.M."/>
            <person name="Karger A."/>
            <person name="Cain J.W."/>
            <person name="Weber J.A."/>
            <person name="Santpere G."/>
            <person name="Kirschner M.W."/>
            <person name="Hoffmann A.A."/>
            <person name="Oakeshott J.G."/>
            <person name="Zhang G."/>
        </authorList>
    </citation>
    <scope>NUCLEOTIDE SEQUENCE</scope>
    <source>
        <strain evidence="1">BGI-SZ-2011g</strain>
    </source>
</reference>
<accession>A0AAD4JZT4</accession>
<gene>
    <name evidence="1" type="ORF">KR093_005611</name>
</gene>